<dbReference type="EC" id="1.4.3.16" evidence="4 11"/>
<evidence type="ECO:0000259" key="14">
    <source>
        <dbReference type="Pfam" id="PF00890"/>
    </source>
</evidence>
<dbReference type="SUPFAM" id="SSF56425">
    <property type="entry name" value="Succinate dehydrogenase/fumarate reductase flavoprotein, catalytic domain"/>
    <property type="match status" value="1"/>
</dbReference>
<dbReference type="InterPro" id="IPR027477">
    <property type="entry name" value="Succ_DH/fumarate_Rdtase_cat_sf"/>
</dbReference>
<evidence type="ECO:0000313" key="17">
    <source>
        <dbReference type="Proteomes" id="UP000036756"/>
    </source>
</evidence>
<comment type="similarity">
    <text evidence="3 13">Belongs to the FAD-dependent oxidoreductase 2 family. NadB subfamily.</text>
</comment>
<evidence type="ECO:0000256" key="1">
    <source>
        <dbReference type="ARBA" id="ARBA00001974"/>
    </source>
</evidence>
<dbReference type="PANTHER" id="PTHR42716:SF2">
    <property type="entry name" value="L-ASPARTATE OXIDASE, CHLOROPLASTIC"/>
    <property type="match status" value="1"/>
</dbReference>
<dbReference type="InterPro" id="IPR015939">
    <property type="entry name" value="Fum_Rdtase/Succ_DH_flav-like_C"/>
</dbReference>
<evidence type="ECO:0000256" key="2">
    <source>
        <dbReference type="ARBA" id="ARBA00004950"/>
    </source>
</evidence>
<dbReference type="GO" id="GO:0008734">
    <property type="term" value="F:L-aspartate oxidase activity"/>
    <property type="evidence" value="ECO:0007669"/>
    <property type="project" value="UniProtKB-UniRule"/>
</dbReference>
<evidence type="ECO:0000256" key="3">
    <source>
        <dbReference type="ARBA" id="ARBA00008562"/>
    </source>
</evidence>
<dbReference type="Gene3D" id="3.50.50.60">
    <property type="entry name" value="FAD/NAD(P)-binding domain"/>
    <property type="match status" value="1"/>
</dbReference>
<comment type="pathway">
    <text evidence="2 13">Cofactor biosynthesis; NAD(+) biosynthesis; iminoaspartate from L-aspartate (oxidase route): step 1/1.</text>
</comment>
<dbReference type="GO" id="GO:0033765">
    <property type="term" value="F:steroid dehydrogenase activity, acting on the CH-CH group of donors"/>
    <property type="evidence" value="ECO:0007669"/>
    <property type="project" value="UniProtKB-ARBA"/>
</dbReference>
<dbReference type="InterPro" id="IPR037099">
    <property type="entry name" value="Fum_R/Succ_DH_flav-like_C_sf"/>
</dbReference>
<dbReference type="OrthoDB" id="9806724at2"/>
<comment type="cofactor">
    <cofactor evidence="1 13">
        <name>FAD</name>
        <dbReference type="ChEBI" id="CHEBI:57692"/>
    </cofactor>
</comment>
<dbReference type="PRINTS" id="PR00368">
    <property type="entry name" value="FADPNR"/>
</dbReference>
<comment type="caution">
    <text evidence="16">The sequence shown here is derived from an EMBL/GenBank/DDBJ whole genome shotgun (WGS) entry which is preliminary data.</text>
</comment>
<evidence type="ECO:0000256" key="6">
    <source>
        <dbReference type="ARBA" id="ARBA00022630"/>
    </source>
</evidence>
<reference evidence="16 17" key="1">
    <citation type="submission" date="2015-06" db="EMBL/GenBank/DDBJ databases">
        <title>Draft genome sequence of the purine-degrading Clostridium cylindrosporum HC-1 (DSM 605).</title>
        <authorList>
            <person name="Poehlein A."/>
            <person name="Schiel-Bengelsdorf B."/>
            <person name="Bengelsdorf F."/>
            <person name="Daniel R."/>
            <person name="Duerre P."/>
        </authorList>
    </citation>
    <scope>NUCLEOTIDE SEQUENCE [LARGE SCALE GENOMIC DNA]</scope>
    <source>
        <strain evidence="16 17">DSM 605</strain>
    </source>
</reference>
<dbReference type="Gene3D" id="1.20.58.100">
    <property type="entry name" value="Fumarate reductase/succinate dehydrogenase flavoprotein-like, C-terminal domain"/>
    <property type="match status" value="1"/>
</dbReference>
<dbReference type="NCBIfam" id="TIGR00551">
    <property type="entry name" value="nadB"/>
    <property type="match status" value="1"/>
</dbReference>
<dbReference type="STRING" id="1121307.CLCY_1c01470"/>
<proteinExistence type="inferred from homology"/>
<dbReference type="Proteomes" id="UP000036756">
    <property type="component" value="Unassembled WGS sequence"/>
</dbReference>
<evidence type="ECO:0000256" key="13">
    <source>
        <dbReference type="RuleBase" id="RU362049"/>
    </source>
</evidence>
<dbReference type="PANTHER" id="PTHR42716">
    <property type="entry name" value="L-ASPARTATE OXIDASE"/>
    <property type="match status" value="1"/>
</dbReference>
<feature type="active site" description="Proton acceptor" evidence="12">
    <location>
        <position position="269"/>
    </location>
</feature>
<evidence type="ECO:0000256" key="8">
    <source>
        <dbReference type="ARBA" id="ARBA00022827"/>
    </source>
</evidence>
<dbReference type="AlphaFoldDB" id="A0A0J8D9E4"/>
<accession>A0A0J8D9E4</accession>
<name>A0A0J8D9E4_CLOCY</name>
<dbReference type="FunFam" id="3.90.700.10:FF:000002">
    <property type="entry name" value="L-aspartate oxidase"/>
    <property type="match status" value="1"/>
</dbReference>
<dbReference type="GO" id="GO:0034628">
    <property type="term" value="P:'de novo' NAD+ biosynthetic process from L-aspartate"/>
    <property type="evidence" value="ECO:0007669"/>
    <property type="project" value="TreeGrafter"/>
</dbReference>
<evidence type="ECO:0000256" key="10">
    <source>
        <dbReference type="ARBA" id="ARBA00048305"/>
    </source>
</evidence>
<dbReference type="InterPro" id="IPR003953">
    <property type="entry name" value="FAD-dep_OxRdtase_2_FAD-bd"/>
</dbReference>
<dbReference type="Gene3D" id="3.90.700.10">
    <property type="entry name" value="Succinate dehydrogenase/fumarate reductase flavoprotein, catalytic domain"/>
    <property type="match status" value="1"/>
</dbReference>
<evidence type="ECO:0000259" key="15">
    <source>
        <dbReference type="Pfam" id="PF02910"/>
    </source>
</evidence>
<gene>
    <name evidence="16" type="primary">nadB</name>
    <name evidence="16" type="ORF">CLCY_1c01470</name>
</gene>
<feature type="domain" description="FAD-dependent oxidoreductase 2 FAD-binding" evidence="14">
    <location>
        <begin position="7"/>
        <end position="371"/>
    </location>
</feature>
<keyword evidence="7 13" id="KW-0662">Pyridine nucleotide biosynthesis</keyword>
<sequence>MDCLKYDVIIIGTGISGLFTALNIDKRKNILMLTKKALGSGSSELAQGGIVSCIDKDSHYKDTLIAGSYYNEKDAIITLQDESEDSINKLIELGVDFDKDESGNFLYTKEGGHSNARILHHKDATGKEIIRALTDKVRERKNIKVLENTSVIDILSKKEINAVISIGDSLKIFYAKSVVIATGGIGQVYKNTTNPLDITGDGIAIASRAGINICDMEFVQFHPTGMYSVDEERRTLISEAVRGEGAVLRNIKGERFMEKYHEMKELAPRDIVSISIFKELIETNSDYIFLDVTHLDKDFIKNRFPNIYEKCLSLGIDISKDYVKVSPTQHYLMGGIETNLNGRTNLNGIFACGECARTGVHGANRLASNSLLEGIVFANRISREINSISFSEASISKEDLEKDLKLYKGKFNNFNCILDLDDIKDNIKEIMEKYVGVIKNDENLTRSLDTINKIKQSLENNLKLSKDYFEVINIVTVSKLIIEGAIKRKENIGAHFKADLRRDCIVR</sequence>
<keyword evidence="8 13" id="KW-0274">FAD</keyword>
<dbReference type="UniPathway" id="UPA00253">
    <property type="reaction ID" value="UER00326"/>
</dbReference>
<dbReference type="InterPro" id="IPR005288">
    <property type="entry name" value="NadB"/>
</dbReference>
<evidence type="ECO:0000256" key="4">
    <source>
        <dbReference type="ARBA" id="ARBA00012173"/>
    </source>
</evidence>
<dbReference type="Pfam" id="PF02910">
    <property type="entry name" value="Succ_DH_flav_C"/>
    <property type="match status" value="1"/>
</dbReference>
<dbReference type="PATRIC" id="fig|1121307.3.peg.508"/>
<protein>
    <recommendedName>
        <fullName evidence="5 11">L-aspartate oxidase</fullName>
        <ecNumber evidence="4 11">1.4.3.16</ecNumber>
    </recommendedName>
</protein>
<evidence type="ECO:0000256" key="9">
    <source>
        <dbReference type="ARBA" id="ARBA00023002"/>
    </source>
</evidence>
<evidence type="ECO:0000256" key="11">
    <source>
        <dbReference type="NCBIfam" id="TIGR00551"/>
    </source>
</evidence>
<feature type="domain" description="Fumarate reductase/succinate dehydrogenase flavoprotein-like C-terminal" evidence="15">
    <location>
        <begin position="425"/>
        <end position="500"/>
    </location>
</feature>
<dbReference type="GO" id="GO:0005737">
    <property type="term" value="C:cytoplasm"/>
    <property type="evidence" value="ECO:0007669"/>
    <property type="project" value="UniProtKB-SubCell"/>
</dbReference>
<evidence type="ECO:0000256" key="7">
    <source>
        <dbReference type="ARBA" id="ARBA00022642"/>
    </source>
</evidence>
<dbReference type="NCBIfam" id="NF004820">
    <property type="entry name" value="PRK06175.1"/>
    <property type="match status" value="1"/>
</dbReference>
<keyword evidence="17" id="KW-1185">Reference proteome</keyword>
<organism evidence="16 17">
    <name type="scientific">Clostridium cylindrosporum DSM 605</name>
    <dbReference type="NCBI Taxonomy" id="1121307"/>
    <lineage>
        <taxon>Bacteria</taxon>
        <taxon>Bacillati</taxon>
        <taxon>Bacillota</taxon>
        <taxon>Clostridia</taxon>
        <taxon>Eubacteriales</taxon>
        <taxon>Clostridiaceae</taxon>
        <taxon>Clostridium</taxon>
    </lineage>
</organism>
<dbReference type="PIRSF" id="PIRSF000171">
    <property type="entry name" value="SDHA_APRA_LASPO"/>
    <property type="match status" value="1"/>
</dbReference>
<dbReference type="Pfam" id="PF00890">
    <property type="entry name" value="FAD_binding_2"/>
    <property type="match status" value="1"/>
</dbReference>
<dbReference type="SUPFAM" id="SSF51905">
    <property type="entry name" value="FAD/NAD(P)-binding domain"/>
    <property type="match status" value="1"/>
</dbReference>
<dbReference type="EMBL" id="LFVU01000028">
    <property type="protein sequence ID" value="KMT20913.1"/>
    <property type="molecule type" value="Genomic_DNA"/>
</dbReference>
<keyword evidence="6 13" id="KW-0285">Flavoprotein</keyword>
<dbReference type="SUPFAM" id="SSF46977">
    <property type="entry name" value="Succinate dehydrogenase/fumarate reductase flavoprotein C-terminal domain"/>
    <property type="match status" value="1"/>
</dbReference>
<dbReference type="RefSeq" id="WP_048571312.1">
    <property type="nucleotide sequence ID" value="NZ_LFVU01000028.1"/>
</dbReference>
<evidence type="ECO:0000256" key="12">
    <source>
        <dbReference type="PIRSR" id="PIRSR000171-1"/>
    </source>
</evidence>
<evidence type="ECO:0000256" key="5">
    <source>
        <dbReference type="ARBA" id="ARBA00021901"/>
    </source>
</evidence>
<comment type="subcellular location">
    <subcellularLocation>
        <location evidence="13">Cytoplasm</location>
    </subcellularLocation>
</comment>
<dbReference type="InterPro" id="IPR036188">
    <property type="entry name" value="FAD/NAD-bd_sf"/>
</dbReference>
<evidence type="ECO:0000313" key="16">
    <source>
        <dbReference type="EMBL" id="KMT20913.1"/>
    </source>
</evidence>
<keyword evidence="9 13" id="KW-0560">Oxidoreductase</keyword>
<comment type="catalytic activity">
    <reaction evidence="10">
        <text>L-aspartate + O2 = iminosuccinate + H2O2</text>
        <dbReference type="Rhea" id="RHEA:25876"/>
        <dbReference type="ChEBI" id="CHEBI:15379"/>
        <dbReference type="ChEBI" id="CHEBI:16240"/>
        <dbReference type="ChEBI" id="CHEBI:29991"/>
        <dbReference type="ChEBI" id="CHEBI:77875"/>
        <dbReference type="EC" id="1.4.3.16"/>
    </reaction>
    <physiologicalReaction direction="left-to-right" evidence="10">
        <dbReference type="Rhea" id="RHEA:25877"/>
    </physiologicalReaction>
</comment>
<comment type="function">
    <text evidence="13">Catalyzes the oxidation of L-aspartate to iminoaspartate.</text>
</comment>